<dbReference type="SMART" id="SM01005">
    <property type="entry name" value="Ala_racemase_C"/>
    <property type="match status" value="1"/>
</dbReference>
<feature type="modified residue" description="N6-(pyridoxal phosphate)lysine" evidence="5 6">
    <location>
        <position position="50"/>
    </location>
</feature>
<dbReference type="PANTHER" id="PTHR30511:SF0">
    <property type="entry name" value="ALANINE RACEMASE, CATABOLIC-RELATED"/>
    <property type="match status" value="1"/>
</dbReference>
<feature type="active site" description="Proton acceptor; specific for D-alanine" evidence="5">
    <location>
        <position position="50"/>
    </location>
</feature>
<dbReference type="EMBL" id="PYAL01000009">
    <property type="protein sequence ID" value="RXN83912.1"/>
    <property type="molecule type" value="Genomic_DNA"/>
</dbReference>
<evidence type="ECO:0000259" key="8">
    <source>
        <dbReference type="SMART" id="SM01005"/>
    </source>
</evidence>
<evidence type="ECO:0000313" key="9">
    <source>
        <dbReference type="EMBL" id="RXN83912.1"/>
    </source>
</evidence>
<dbReference type="OrthoDB" id="9813814at2"/>
<sequence>MPRPITATISVDALAHNLEVVRNHLHQAALAATTAQGQPLSPPSIWAVIKANAYGHGIEQAVRGFWQAQGLAMLDLNEAVRCREAGWGGPILMLEGFFEPSDVEVLDRYHLTTSVHYADQLAILAEGRRSRRLDIFMKLNSGMNRLGFAPDAYRAAYQQALRLRDDGVLNHVGKMTHFANADAPEGIASQMDVFNRVTEGLPGPVSVSNSAATLRYPTVALARDDHGAWVRPGICLYGGSPFADADAASFGLRPAMTLASRIIAVQQVRAGDAVGYGSLFRADGPMRIGVVACGYADGYPRHAGTGTPITVAGVRTRLLGRVSMDMLAVDLTPVPAAGVGAPVVLWGEGGPSVDEVAQAAETIGYELLCALAPRVPVHGRDN</sequence>
<organism evidence="9 10">
    <name type="scientific">Achromobacter aloeverae</name>
    <dbReference type="NCBI Taxonomy" id="1750518"/>
    <lineage>
        <taxon>Bacteria</taxon>
        <taxon>Pseudomonadati</taxon>
        <taxon>Pseudomonadota</taxon>
        <taxon>Betaproteobacteria</taxon>
        <taxon>Burkholderiales</taxon>
        <taxon>Alcaligenaceae</taxon>
        <taxon>Achromobacter</taxon>
    </lineage>
</organism>
<dbReference type="InterPro" id="IPR000821">
    <property type="entry name" value="Ala_racemase"/>
</dbReference>
<dbReference type="SUPFAM" id="SSF51419">
    <property type="entry name" value="PLP-binding barrel"/>
    <property type="match status" value="1"/>
</dbReference>
<dbReference type="HAMAP" id="MF_01201">
    <property type="entry name" value="Ala_racemase"/>
    <property type="match status" value="1"/>
</dbReference>
<dbReference type="UniPathway" id="UPA00042">
    <property type="reaction ID" value="UER00497"/>
</dbReference>
<dbReference type="FunFam" id="3.20.20.10:FF:000002">
    <property type="entry name" value="Alanine racemase"/>
    <property type="match status" value="1"/>
</dbReference>
<dbReference type="Gene3D" id="3.20.20.10">
    <property type="entry name" value="Alanine racemase"/>
    <property type="match status" value="1"/>
</dbReference>
<dbReference type="EC" id="5.1.1.1" evidence="5"/>
<feature type="domain" description="Alanine racemase C-terminal" evidence="8">
    <location>
        <begin position="255"/>
        <end position="380"/>
    </location>
</feature>
<dbReference type="GO" id="GO:0030632">
    <property type="term" value="P:D-alanine biosynthetic process"/>
    <property type="evidence" value="ECO:0007669"/>
    <property type="project" value="UniProtKB-UniRule"/>
</dbReference>
<dbReference type="AlphaFoldDB" id="A0A4Q1HEM6"/>
<proteinExistence type="inferred from homology"/>
<dbReference type="NCBIfam" id="TIGR00492">
    <property type="entry name" value="alr"/>
    <property type="match status" value="1"/>
</dbReference>
<reference evidence="9 10" key="1">
    <citation type="journal article" date="2017" name="Int. J. Syst. Evol. Microbiol.">
        <title>Achromobacter aloeverae sp. nov., isolated from the root of Aloe vera (L.) Burm.f.</title>
        <authorList>
            <person name="Kuncharoen N."/>
            <person name="Muramatsu Y."/>
            <person name="Shibata C."/>
            <person name="Kamakura Y."/>
            <person name="Nakagawa Y."/>
            <person name="Tanasupawat S."/>
        </authorList>
    </citation>
    <scope>NUCLEOTIDE SEQUENCE [LARGE SCALE GENOMIC DNA]</scope>
    <source>
        <strain evidence="9 10">AVA-1</strain>
    </source>
</reference>
<evidence type="ECO:0000256" key="5">
    <source>
        <dbReference type="HAMAP-Rule" id="MF_01201"/>
    </source>
</evidence>
<dbReference type="InterPro" id="IPR009006">
    <property type="entry name" value="Ala_racemase/Decarboxylase_C"/>
</dbReference>
<dbReference type="Gene3D" id="2.40.37.10">
    <property type="entry name" value="Lyase, Ornithine Decarboxylase, Chain A, domain 1"/>
    <property type="match status" value="1"/>
</dbReference>
<comment type="function">
    <text evidence="5">Catalyzes the interconversion of L-alanine and D-alanine. May also act on other amino acids.</text>
</comment>
<dbReference type="GO" id="GO:0008784">
    <property type="term" value="F:alanine racemase activity"/>
    <property type="evidence" value="ECO:0007669"/>
    <property type="project" value="UniProtKB-UniRule"/>
</dbReference>
<evidence type="ECO:0000256" key="7">
    <source>
        <dbReference type="PIRSR" id="PIRSR600821-52"/>
    </source>
</evidence>
<gene>
    <name evidence="9" type="primary">alr</name>
    <name evidence="9" type="ORF">C7R54_27045</name>
</gene>
<evidence type="ECO:0000256" key="6">
    <source>
        <dbReference type="PIRSR" id="PIRSR600821-50"/>
    </source>
</evidence>
<comment type="pathway">
    <text evidence="5">Amino-acid biosynthesis; D-alanine biosynthesis; D-alanine from L-alanine: step 1/1.</text>
</comment>
<keyword evidence="10" id="KW-1185">Reference proteome</keyword>
<dbReference type="GO" id="GO:0030170">
    <property type="term" value="F:pyridoxal phosphate binding"/>
    <property type="evidence" value="ECO:0007669"/>
    <property type="project" value="UniProtKB-UniRule"/>
</dbReference>
<dbReference type="InterPro" id="IPR001608">
    <property type="entry name" value="Ala_racemase_N"/>
</dbReference>
<dbReference type="RefSeq" id="WP_129154024.1">
    <property type="nucleotide sequence ID" value="NZ_JBHSDO010000015.1"/>
</dbReference>
<keyword evidence="4 5" id="KW-0413">Isomerase</keyword>
<comment type="cofactor">
    <cofactor evidence="2 5 6">
        <name>pyridoxal 5'-phosphate</name>
        <dbReference type="ChEBI" id="CHEBI:597326"/>
    </cofactor>
</comment>
<accession>A0A4Q1HEM6</accession>
<evidence type="ECO:0000256" key="2">
    <source>
        <dbReference type="ARBA" id="ARBA00001933"/>
    </source>
</evidence>
<evidence type="ECO:0000256" key="1">
    <source>
        <dbReference type="ARBA" id="ARBA00000316"/>
    </source>
</evidence>
<evidence type="ECO:0000256" key="3">
    <source>
        <dbReference type="ARBA" id="ARBA00022898"/>
    </source>
</evidence>
<dbReference type="PRINTS" id="PR00992">
    <property type="entry name" value="ALARACEMASE"/>
</dbReference>
<comment type="caution">
    <text evidence="9">The sequence shown here is derived from an EMBL/GenBank/DDBJ whole genome shotgun (WGS) entry which is preliminary data.</text>
</comment>
<comment type="similarity">
    <text evidence="5">Belongs to the alanine racemase family.</text>
</comment>
<dbReference type="Pfam" id="PF00842">
    <property type="entry name" value="Ala_racemase_C"/>
    <property type="match status" value="1"/>
</dbReference>
<evidence type="ECO:0000256" key="4">
    <source>
        <dbReference type="ARBA" id="ARBA00023235"/>
    </source>
</evidence>
<feature type="binding site" evidence="5 7">
    <location>
        <position position="145"/>
    </location>
    <ligand>
        <name>substrate</name>
    </ligand>
</feature>
<protein>
    <recommendedName>
        <fullName evidence="5">Alanine racemase</fullName>
        <ecNumber evidence="5">5.1.1.1</ecNumber>
    </recommendedName>
</protein>
<dbReference type="InterPro" id="IPR011079">
    <property type="entry name" value="Ala_racemase_C"/>
</dbReference>
<name>A0A4Q1HEM6_9BURK</name>
<dbReference type="PROSITE" id="PS00395">
    <property type="entry name" value="ALANINE_RACEMASE"/>
    <property type="match status" value="1"/>
</dbReference>
<feature type="active site" description="Proton acceptor; specific for L-alanine" evidence="5">
    <location>
        <position position="276"/>
    </location>
</feature>
<dbReference type="Pfam" id="PF01168">
    <property type="entry name" value="Ala_racemase_N"/>
    <property type="match status" value="1"/>
</dbReference>
<dbReference type="PANTHER" id="PTHR30511">
    <property type="entry name" value="ALANINE RACEMASE"/>
    <property type="match status" value="1"/>
</dbReference>
<evidence type="ECO:0000313" key="10">
    <source>
        <dbReference type="Proteomes" id="UP000290849"/>
    </source>
</evidence>
<dbReference type="GO" id="GO:0005829">
    <property type="term" value="C:cytosol"/>
    <property type="evidence" value="ECO:0007669"/>
    <property type="project" value="TreeGrafter"/>
</dbReference>
<dbReference type="CDD" id="cd06827">
    <property type="entry name" value="PLPDE_III_AR_proteobact"/>
    <property type="match status" value="1"/>
</dbReference>
<comment type="catalytic activity">
    <reaction evidence="1 5">
        <text>L-alanine = D-alanine</text>
        <dbReference type="Rhea" id="RHEA:20249"/>
        <dbReference type="ChEBI" id="CHEBI:57416"/>
        <dbReference type="ChEBI" id="CHEBI:57972"/>
        <dbReference type="EC" id="5.1.1.1"/>
    </reaction>
</comment>
<dbReference type="SUPFAM" id="SSF50621">
    <property type="entry name" value="Alanine racemase C-terminal domain-like"/>
    <property type="match status" value="1"/>
</dbReference>
<feature type="binding site" evidence="5 7">
    <location>
        <position position="324"/>
    </location>
    <ligand>
        <name>substrate</name>
    </ligand>
</feature>
<dbReference type="Proteomes" id="UP000290849">
    <property type="component" value="Unassembled WGS sequence"/>
</dbReference>
<dbReference type="InterPro" id="IPR029066">
    <property type="entry name" value="PLP-binding_barrel"/>
</dbReference>
<keyword evidence="3 5" id="KW-0663">Pyridoxal phosphate</keyword>
<dbReference type="InterPro" id="IPR020622">
    <property type="entry name" value="Ala_racemase_pyridoxalP-BS"/>
</dbReference>